<keyword evidence="2" id="KW-1185">Reference proteome</keyword>
<accession>A0AAW9QIK5</accession>
<evidence type="ECO:0000313" key="2">
    <source>
        <dbReference type="Proteomes" id="UP001336250"/>
    </source>
</evidence>
<proteinExistence type="predicted"/>
<protein>
    <submittedName>
        <fullName evidence="1">Uncharacterized protein</fullName>
    </submittedName>
</protein>
<evidence type="ECO:0000313" key="1">
    <source>
        <dbReference type="EMBL" id="MEF7615933.1"/>
    </source>
</evidence>
<comment type="caution">
    <text evidence="1">The sequence shown here is derived from an EMBL/GenBank/DDBJ whole genome shotgun (WGS) entry which is preliminary data.</text>
</comment>
<dbReference type="EMBL" id="JAZIBG010000036">
    <property type="protein sequence ID" value="MEF7615933.1"/>
    <property type="molecule type" value="Genomic_DNA"/>
</dbReference>
<dbReference type="Pfam" id="PF19866">
    <property type="entry name" value="DUF6339"/>
    <property type="match status" value="1"/>
</dbReference>
<dbReference type="RefSeq" id="WP_332291287.1">
    <property type="nucleotide sequence ID" value="NZ_JAZIBG010000036.1"/>
</dbReference>
<name>A0AAW9QIK5_9BURK</name>
<dbReference type="Proteomes" id="UP001336250">
    <property type="component" value="Unassembled WGS sequence"/>
</dbReference>
<gene>
    <name evidence="1" type="ORF">V4F39_18605</name>
</gene>
<dbReference type="AlphaFoldDB" id="A0AAW9QIK5"/>
<dbReference type="InterPro" id="IPR045920">
    <property type="entry name" value="DUF6339"/>
</dbReference>
<organism evidence="1 2">
    <name type="scientific">Aquincola agrisoli</name>
    <dbReference type="NCBI Taxonomy" id="3119538"/>
    <lineage>
        <taxon>Bacteria</taxon>
        <taxon>Pseudomonadati</taxon>
        <taxon>Pseudomonadota</taxon>
        <taxon>Betaproteobacteria</taxon>
        <taxon>Burkholderiales</taxon>
        <taxon>Sphaerotilaceae</taxon>
        <taxon>Aquincola</taxon>
    </lineage>
</organism>
<sequence length="260" mass="27987">MFLFPQLPHHVALEIVGTARSASVQALAAASAVEHAACVYTPTGGVRAAPAALTKLRSDVLELAAAQGYPDSPDQQQAADFDAAAAVVLAEQMQIAPAEAAKGGVWEFLSCVLLPDVVRWRFGGTGGSATPLERFVSGRRNVFQRLWWRAFHLSPHVPEGGLLEELLRALGEDELVQLMERPSLAGIQGLPGAVAAGLLAASQTYSDLTRRQLIREAQKRLLRLSSFVSFESIDASEVDRHVHTVFEQVADSLPRHNSPP</sequence>
<reference evidence="1 2" key="1">
    <citation type="submission" date="2024-02" db="EMBL/GenBank/DDBJ databases">
        <title>Genome sequence of Aquincola sp. MAHUQ-54.</title>
        <authorList>
            <person name="Huq M.A."/>
        </authorList>
    </citation>
    <scope>NUCLEOTIDE SEQUENCE [LARGE SCALE GENOMIC DNA]</scope>
    <source>
        <strain evidence="1 2">MAHUQ-54</strain>
    </source>
</reference>